<dbReference type="CDD" id="cd07505">
    <property type="entry name" value="HAD_BPGM-like"/>
    <property type="match status" value="1"/>
</dbReference>
<evidence type="ECO:0000313" key="7">
    <source>
        <dbReference type="EMBL" id="TRB35935.1"/>
    </source>
</evidence>
<dbReference type="InterPro" id="IPR036412">
    <property type="entry name" value="HAD-like_sf"/>
</dbReference>
<dbReference type="InterPro" id="IPR006439">
    <property type="entry name" value="HAD-SF_hydro_IA"/>
</dbReference>
<keyword evidence="3" id="KW-0479">Metal-binding</keyword>
<dbReference type="SFLD" id="SFLDG01129">
    <property type="entry name" value="C1.5:_HAD__Beta-PGM__Phosphata"/>
    <property type="match status" value="1"/>
</dbReference>
<dbReference type="STRING" id="75985.WC39_13525"/>
<dbReference type="GO" id="GO:0046872">
    <property type="term" value="F:metal ion binding"/>
    <property type="evidence" value="ECO:0007669"/>
    <property type="project" value="UniProtKB-KW"/>
</dbReference>
<dbReference type="RefSeq" id="WP_006249822.1">
    <property type="nucleotide sequence ID" value="NZ_CP011098.1"/>
</dbReference>
<evidence type="ECO:0000313" key="8">
    <source>
        <dbReference type="EMBL" id="TRB73573.1"/>
    </source>
</evidence>
<dbReference type="EMBL" id="VAJI01000024">
    <property type="protein sequence ID" value="TRB35935.1"/>
    <property type="molecule type" value="Genomic_DNA"/>
</dbReference>
<dbReference type="GeneID" id="67370358"/>
<dbReference type="Gene3D" id="3.40.50.1000">
    <property type="entry name" value="HAD superfamily/HAD-like"/>
    <property type="match status" value="1"/>
</dbReference>
<accession>A0A249A2V2</accession>
<dbReference type="Proteomes" id="UP000318394">
    <property type="component" value="Unassembled WGS sequence"/>
</dbReference>
<dbReference type="PRINTS" id="PR00413">
    <property type="entry name" value="HADHALOGNASE"/>
</dbReference>
<dbReference type="EC" id="3.1.3.-" evidence="6"/>
<dbReference type="InterPro" id="IPR023214">
    <property type="entry name" value="HAD_sf"/>
</dbReference>
<dbReference type="PANTHER" id="PTHR46193:SF18">
    <property type="entry name" value="HEXITOL PHOSPHATASE B"/>
    <property type="match status" value="1"/>
</dbReference>
<dbReference type="GO" id="GO:0016787">
    <property type="term" value="F:hydrolase activity"/>
    <property type="evidence" value="ECO:0007669"/>
    <property type="project" value="UniProtKB-KW"/>
</dbReference>
<evidence type="ECO:0000313" key="6">
    <source>
        <dbReference type="EMBL" id="STY59794.1"/>
    </source>
</evidence>
<dbReference type="NCBIfam" id="TIGR01549">
    <property type="entry name" value="HAD-SF-IA-v1"/>
    <property type="match status" value="1"/>
</dbReference>
<dbReference type="PANTHER" id="PTHR46193">
    <property type="entry name" value="6-PHOSPHOGLUCONATE PHOSPHATASE"/>
    <property type="match status" value="1"/>
</dbReference>
<evidence type="ECO:0000256" key="5">
    <source>
        <dbReference type="ARBA" id="ARBA00023277"/>
    </source>
</evidence>
<dbReference type="Proteomes" id="UP000315164">
    <property type="component" value="Unassembled WGS sequence"/>
</dbReference>
<keyword evidence="6" id="KW-0378">Hydrolase</keyword>
<keyword evidence="5" id="KW-0119">Carbohydrate metabolism</keyword>
<evidence type="ECO:0000256" key="3">
    <source>
        <dbReference type="ARBA" id="ARBA00022723"/>
    </source>
</evidence>
<organism evidence="6 9">
    <name type="scientific">Mannheimia haemolytica</name>
    <name type="common">Pasteurella haemolytica</name>
    <dbReference type="NCBI Taxonomy" id="75985"/>
    <lineage>
        <taxon>Bacteria</taxon>
        <taxon>Pseudomonadati</taxon>
        <taxon>Pseudomonadota</taxon>
        <taxon>Gammaproteobacteria</taxon>
        <taxon>Pasteurellales</taxon>
        <taxon>Pasteurellaceae</taxon>
        <taxon>Mannheimia</taxon>
    </lineage>
</organism>
<dbReference type="Proteomes" id="UP000254802">
    <property type="component" value="Unassembled WGS sequence"/>
</dbReference>
<keyword evidence="4" id="KW-0460">Magnesium</keyword>
<dbReference type="NCBIfam" id="TIGR01509">
    <property type="entry name" value="HAD-SF-IA-v3"/>
    <property type="match status" value="1"/>
</dbReference>
<dbReference type="EMBL" id="UGPN01000002">
    <property type="protein sequence ID" value="STY59794.1"/>
    <property type="molecule type" value="Genomic_DNA"/>
</dbReference>
<gene>
    <name evidence="6" type="primary">yniC_1</name>
    <name evidence="7" type="synonym">hxpB</name>
    <name evidence="8" type="ORF">FEA53_10100</name>
    <name evidence="7" type="ORF">FEB89_10200</name>
    <name evidence="6" type="ORF">NCTC10638_00975</name>
</gene>
<dbReference type="Pfam" id="PF00702">
    <property type="entry name" value="Hydrolase"/>
    <property type="match status" value="1"/>
</dbReference>
<evidence type="ECO:0000256" key="2">
    <source>
        <dbReference type="ARBA" id="ARBA00006171"/>
    </source>
</evidence>
<dbReference type="SFLD" id="SFLDG01135">
    <property type="entry name" value="C1.5.6:_HAD__Beta-PGM__Phospha"/>
    <property type="match status" value="1"/>
</dbReference>
<dbReference type="NCBIfam" id="NF008087">
    <property type="entry name" value="PRK10826.1"/>
    <property type="match status" value="1"/>
</dbReference>
<dbReference type="KEGG" id="mhaq:WC39_13525"/>
<dbReference type="KEGG" id="mhay:VK67_13530"/>
<reference evidence="10 11" key="2">
    <citation type="journal article" date="2019" name="Vet. Microbiol.">
        <title>Genetic characterization of susceptible and multi-drug resistant Mannheimia haemolytica isolated from high-risk stocker calves prior to and after antimicrobial metaphylaxis.</title>
        <authorList>
            <person name="Snyder E.R."/>
            <person name="Alvarez-Narvaez S."/>
            <person name="Credille B.C."/>
        </authorList>
    </citation>
    <scope>NUCLEOTIDE SEQUENCE [LARGE SCALE GENOMIC DNA]</scope>
    <source>
        <strain evidence="8 10">UGA-R5-128-1</strain>
        <strain evidence="7 11">UGA-R7-163-1</strain>
    </source>
</reference>
<dbReference type="OrthoDB" id="9800058at2"/>
<reference evidence="6 9" key="1">
    <citation type="submission" date="2018-06" db="EMBL/GenBank/DDBJ databases">
        <authorList>
            <consortium name="Pathogen Informatics"/>
            <person name="Doyle S."/>
        </authorList>
    </citation>
    <scope>NUCLEOTIDE SEQUENCE [LARGE SCALE GENOMIC DNA]</scope>
    <source>
        <strain evidence="6 9">NCTC10638</strain>
    </source>
</reference>
<evidence type="ECO:0000313" key="10">
    <source>
        <dbReference type="Proteomes" id="UP000315164"/>
    </source>
</evidence>
<evidence type="ECO:0000313" key="9">
    <source>
        <dbReference type="Proteomes" id="UP000254802"/>
    </source>
</evidence>
<keyword evidence="11" id="KW-1185">Reference proteome</keyword>
<comment type="similarity">
    <text evidence="2">Belongs to the HAD-like hydrolase superfamily. CbbY/CbbZ/Gph/YieH family.</text>
</comment>
<name>A0A249A2V2_MANHA</name>
<protein>
    <submittedName>
        <fullName evidence="7">Hexitol phosphatase HxpB</fullName>
    </submittedName>
    <submittedName>
        <fullName evidence="6">Phosphatase YniC</fullName>
        <ecNumber evidence="6">3.1.3.-</ecNumber>
    </submittedName>
</protein>
<dbReference type="Gene3D" id="1.10.150.240">
    <property type="entry name" value="Putative phosphatase, domain 2"/>
    <property type="match status" value="1"/>
</dbReference>
<dbReference type="InterPro" id="IPR051600">
    <property type="entry name" value="Beta-PGM-like"/>
</dbReference>
<sequence>MQINSVIFDMDGVMIDSEPQWAEAQIAVLADLGINITEQDCEQLTRGKRIDELSDTWIKKFQLSVSNQALSEAILAHGCAAIEQHGKALTGLYELLDFLKSNQIKLAVATSSPPVVIKAVFDRLKLWDYFPIRCSAMDEEYGKPHPAVYLSAVKKLGIEKQECIVIEDSVTGLIAAKAANLTTFLVNTDYQNEKFSIADKRMASLLDVIEKLKQH</sequence>
<evidence type="ECO:0000256" key="4">
    <source>
        <dbReference type="ARBA" id="ARBA00022842"/>
    </source>
</evidence>
<dbReference type="AlphaFoldDB" id="A0A249A2V2"/>
<evidence type="ECO:0000256" key="1">
    <source>
        <dbReference type="ARBA" id="ARBA00001946"/>
    </source>
</evidence>
<dbReference type="EMBL" id="VAJB01000023">
    <property type="protein sequence ID" value="TRB73573.1"/>
    <property type="molecule type" value="Genomic_DNA"/>
</dbReference>
<dbReference type="SFLD" id="SFLDS00003">
    <property type="entry name" value="Haloacid_Dehalogenase"/>
    <property type="match status" value="1"/>
</dbReference>
<evidence type="ECO:0000313" key="11">
    <source>
        <dbReference type="Proteomes" id="UP000318394"/>
    </source>
</evidence>
<proteinExistence type="inferred from homology"/>
<dbReference type="SUPFAM" id="SSF56784">
    <property type="entry name" value="HAD-like"/>
    <property type="match status" value="1"/>
</dbReference>
<comment type="cofactor">
    <cofactor evidence="1">
        <name>Mg(2+)</name>
        <dbReference type="ChEBI" id="CHEBI:18420"/>
    </cofactor>
</comment>
<dbReference type="InterPro" id="IPR023198">
    <property type="entry name" value="PGP-like_dom2"/>
</dbReference>